<organism evidence="1 2">
    <name type="scientific">Piedraia hortae CBS 480.64</name>
    <dbReference type="NCBI Taxonomy" id="1314780"/>
    <lineage>
        <taxon>Eukaryota</taxon>
        <taxon>Fungi</taxon>
        <taxon>Dikarya</taxon>
        <taxon>Ascomycota</taxon>
        <taxon>Pezizomycotina</taxon>
        <taxon>Dothideomycetes</taxon>
        <taxon>Dothideomycetidae</taxon>
        <taxon>Capnodiales</taxon>
        <taxon>Piedraiaceae</taxon>
        <taxon>Piedraia</taxon>
    </lineage>
</organism>
<keyword evidence="2" id="KW-1185">Reference proteome</keyword>
<protein>
    <submittedName>
        <fullName evidence="1">Uncharacterized protein</fullName>
    </submittedName>
</protein>
<proteinExistence type="predicted"/>
<evidence type="ECO:0000313" key="2">
    <source>
        <dbReference type="Proteomes" id="UP000799421"/>
    </source>
</evidence>
<dbReference type="OrthoDB" id="3644463at2759"/>
<name>A0A6A7C6G5_9PEZI</name>
<sequence>IRRLVVTGHDTTDNMIMLFGRSWREAIGPIWSDVRLRALLKAPAFSVEALQQAIMDSGTPRDAPRPPTKQERSRMRFVLETEDFLR</sequence>
<reference evidence="1" key="1">
    <citation type="journal article" date="2020" name="Stud. Mycol.">
        <title>101 Dothideomycetes genomes: a test case for predicting lifestyles and emergence of pathogens.</title>
        <authorList>
            <person name="Haridas S."/>
            <person name="Albert R."/>
            <person name="Binder M."/>
            <person name="Bloem J."/>
            <person name="Labutti K."/>
            <person name="Salamov A."/>
            <person name="Andreopoulos B."/>
            <person name="Baker S."/>
            <person name="Barry K."/>
            <person name="Bills G."/>
            <person name="Bluhm B."/>
            <person name="Cannon C."/>
            <person name="Castanera R."/>
            <person name="Culley D."/>
            <person name="Daum C."/>
            <person name="Ezra D."/>
            <person name="Gonzalez J."/>
            <person name="Henrissat B."/>
            <person name="Kuo A."/>
            <person name="Liang C."/>
            <person name="Lipzen A."/>
            <person name="Lutzoni F."/>
            <person name="Magnuson J."/>
            <person name="Mondo S."/>
            <person name="Nolan M."/>
            <person name="Ohm R."/>
            <person name="Pangilinan J."/>
            <person name="Park H.-J."/>
            <person name="Ramirez L."/>
            <person name="Alfaro M."/>
            <person name="Sun H."/>
            <person name="Tritt A."/>
            <person name="Yoshinaga Y."/>
            <person name="Zwiers L.-H."/>
            <person name="Turgeon B."/>
            <person name="Goodwin S."/>
            <person name="Spatafora J."/>
            <person name="Crous P."/>
            <person name="Grigoriev I."/>
        </authorList>
    </citation>
    <scope>NUCLEOTIDE SEQUENCE</scope>
    <source>
        <strain evidence="1">CBS 480.64</strain>
    </source>
</reference>
<dbReference type="AlphaFoldDB" id="A0A6A7C6G5"/>
<feature type="non-terminal residue" evidence="1">
    <location>
        <position position="86"/>
    </location>
</feature>
<accession>A0A6A7C6G5</accession>
<feature type="non-terminal residue" evidence="1">
    <location>
        <position position="1"/>
    </location>
</feature>
<evidence type="ECO:0000313" key="1">
    <source>
        <dbReference type="EMBL" id="KAF2863074.1"/>
    </source>
</evidence>
<dbReference type="Proteomes" id="UP000799421">
    <property type="component" value="Unassembled WGS sequence"/>
</dbReference>
<dbReference type="EMBL" id="MU005962">
    <property type="protein sequence ID" value="KAF2863074.1"/>
    <property type="molecule type" value="Genomic_DNA"/>
</dbReference>
<gene>
    <name evidence="1" type="ORF">K470DRAFT_201984</name>
</gene>